<reference evidence="1 2" key="1">
    <citation type="submission" date="2019-12" db="EMBL/GenBank/DDBJ databases">
        <title>Snethiella sp. nov. sp. isolated from sea sand.</title>
        <authorList>
            <person name="Kim J."/>
            <person name="Jeong S.E."/>
            <person name="Jung H.S."/>
            <person name="Jeon C.O."/>
        </authorList>
    </citation>
    <scope>NUCLEOTIDE SEQUENCE [LARGE SCALE GENOMIC DNA]</scope>
    <source>
        <strain evidence="1 2">DP05</strain>
    </source>
</reference>
<dbReference type="Pfam" id="PF11164">
    <property type="entry name" value="DUF2948"/>
    <property type="match status" value="1"/>
</dbReference>
<comment type="caution">
    <text evidence="1">The sequence shown here is derived from an EMBL/GenBank/DDBJ whole genome shotgun (WGS) entry which is preliminary data.</text>
</comment>
<sequence>MPKALKLIAAEAEDMEILSAALEGMITSPGEMSYLKSMRAFTVMGSRFKWEDATGPSKSDKNWFRIRTGIFFGDVMSIKSAGITQANPKEVLELLSLSTHVGEDAQAEIRLNFAGGGTLSLATECINVTLTDTGEPWTTELKPGHDDAPSAE</sequence>
<dbReference type="Proteomes" id="UP000476030">
    <property type="component" value="Unassembled WGS sequence"/>
</dbReference>
<gene>
    <name evidence="1" type="ORF">GQE98_12415</name>
</gene>
<dbReference type="InterPro" id="IPR021335">
    <property type="entry name" value="DUF2948"/>
</dbReference>
<evidence type="ECO:0000313" key="1">
    <source>
        <dbReference type="EMBL" id="MZR31438.1"/>
    </source>
</evidence>
<dbReference type="RefSeq" id="WP_161315943.1">
    <property type="nucleotide sequence ID" value="NZ_WTUW01000002.1"/>
</dbReference>
<name>A0A6L8W8I2_9PROT</name>
<organism evidence="1 2">
    <name type="scientific">Sneathiella litorea</name>
    <dbReference type="NCBI Taxonomy" id="2606216"/>
    <lineage>
        <taxon>Bacteria</taxon>
        <taxon>Pseudomonadati</taxon>
        <taxon>Pseudomonadota</taxon>
        <taxon>Alphaproteobacteria</taxon>
        <taxon>Sneathiellales</taxon>
        <taxon>Sneathiellaceae</taxon>
        <taxon>Sneathiella</taxon>
    </lineage>
</organism>
<evidence type="ECO:0000313" key="2">
    <source>
        <dbReference type="Proteomes" id="UP000476030"/>
    </source>
</evidence>
<dbReference type="AlphaFoldDB" id="A0A6L8W8I2"/>
<proteinExistence type="predicted"/>
<accession>A0A6L8W8I2</accession>
<keyword evidence="2" id="KW-1185">Reference proteome</keyword>
<dbReference type="EMBL" id="WTUW01000002">
    <property type="protein sequence ID" value="MZR31438.1"/>
    <property type="molecule type" value="Genomic_DNA"/>
</dbReference>
<protein>
    <submittedName>
        <fullName evidence="1">DUF2948 family protein</fullName>
    </submittedName>
</protein>